<dbReference type="Proteomes" id="UP001291623">
    <property type="component" value="Unassembled WGS sequence"/>
</dbReference>
<reference evidence="1" key="1">
    <citation type="submission" date="2023-12" db="EMBL/GenBank/DDBJ databases">
        <title>Genome assembly of Anisodus tanguticus.</title>
        <authorList>
            <person name="Wang Y.-J."/>
        </authorList>
    </citation>
    <scope>NUCLEOTIDE SEQUENCE</scope>
    <source>
        <strain evidence="1">KB-2021</strain>
        <tissue evidence="1">Leaf</tissue>
    </source>
</reference>
<evidence type="ECO:0000313" key="2">
    <source>
        <dbReference type="Proteomes" id="UP001291623"/>
    </source>
</evidence>
<keyword evidence="2" id="KW-1185">Reference proteome</keyword>
<comment type="caution">
    <text evidence="1">The sequence shown here is derived from an EMBL/GenBank/DDBJ whole genome shotgun (WGS) entry which is preliminary data.</text>
</comment>
<name>A0AAE1SE68_9SOLA</name>
<dbReference type="AlphaFoldDB" id="A0AAE1SE68"/>
<accession>A0AAE1SE68</accession>
<proteinExistence type="predicted"/>
<dbReference type="EMBL" id="JAVYJV010000006">
    <property type="protein sequence ID" value="KAK4367879.1"/>
    <property type="molecule type" value="Genomic_DNA"/>
</dbReference>
<evidence type="ECO:0000313" key="1">
    <source>
        <dbReference type="EMBL" id="KAK4367879.1"/>
    </source>
</evidence>
<gene>
    <name evidence="1" type="ORF">RND71_011671</name>
</gene>
<sequence>MEDVIVVGGEYYGEWVETSGCWIWHSRTKVTVPIEIQRSCTYKQLVESTIESDQLKCSLNDVPISYTISVASTRGKIVCIHKDELSYDLNRLVQRINGDAHCQEMNIRRIARMLMALCLLAGIEMDDLITPQLSSSCTSTTQVQIPLYEIEQQEMKIPEWKERASVHKSRGILLAKSFLICPYE</sequence>
<organism evidence="1 2">
    <name type="scientific">Anisodus tanguticus</name>
    <dbReference type="NCBI Taxonomy" id="243964"/>
    <lineage>
        <taxon>Eukaryota</taxon>
        <taxon>Viridiplantae</taxon>
        <taxon>Streptophyta</taxon>
        <taxon>Embryophyta</taxon>
        <taxon>Tracheophyta</taxon>
        <taxon>Spermatophyta</taxon>
        <taxon>Magnoliopsida</taxon>
        <taxon>eudicotyledons</taxon>
        <taxon>Gunneridae</taxon>
        <taxon>Pentapetalae</taxon>
        <taxon>asterids</taxon>
        <taxon>lamiids</taxon>
        <taxon>Solanales</taxon>
        <taxon>Solanaceae</taxon>
        <taxon>Solanoideae</taxon>
        <taxon>Hyoscyameae</taxon>
        <taxon>Anisodus</taxon>
    </lineage>
</organism>
<protein>
    <submittedName>
        <fullName evidence="1">Uncharacterized protein</fullName>
    </submittedName>
</protein>